<evidence type="ECO:0000256" key="2">
    <source>
        <dbReference type="ARBA" id="ARBA00022771"/>
    </source>
</evidence>
<evidence type="ECO:0000313" key="7">
    <source>
        <dbReference type="Proteomes" id="UP001372338"/>
    </source>
</evidence>
<protein>
    <recommendedName>
        <fullName evidence="5">B box-type domain-containing protein</fullName>
    </recommendedName>
</protein>
<dbReference type="SMART" id="SM00336">
    <property type="entry name" value="BBOX"/>
    <property type="match status" value="2"/>
</dbReference>
<evidence type="ECO:0000256" key="1">
    <source>
        <dbReference type="ARBA" id="ARBA00022723"/>
    </source>
</evidence>
<dbReference type="GO" id="GO:0008270">
    <property type="term" value="F:zinc ion binding"/>
    <property type="evidence" value="ECO:0007669"/>
    <property type="project" value="UniProtKB-KW"/>
</dbReference>
<dbReference type="PROSITE" id="PS50119">
    <property type="entry name" value="ZF_BBOX"/>
    <property type="match status" value="1"/>
</dbReference>
<proteinExistence type="predicted"/>
<name>A0AAN9I9G2_CROPI</name>
<keyword evidence="2 4" id="KW-0863">Zinc-finger</keyword>
<keyword evidence="3" id="KW-0862">Zinc</keyword>
<evidence type="ECO:0000256" key="3">
    <source>
        <dbReference type="ARBA" id="ARBA00022833"/>
    </source>
</evidence>
<dbReference type="EMBL" id="JAYWIO010000004">
    <property type="protein sequence ID" value="KAK7269814.1"/>
    <property type="molecule type" value="Genomic_DNA"/>
</dbReference>
<gene>
    <name evidence="6" type="ORF">RIF29_22566</name>
</gene>
<dbReference type="InterPro" id="IPR049808">
    <property type="entry name" value="CONSTANS-like_Bbox1"/>
</dbReference>
<dbReference type="CDD" id="cd19821">
    <property type="entry name" value="Bbox1_BBX-like"/>
    <property type="match status" value="1"/>
</dbReference>
<dbReference type="AlphaFoldDB" id="A0AAN9I9G2"/>
<comment type="caution">
    <text evidence="6">The sequence shown here is derived from an EMBL/GenBank/DDBJ whole genome shotgun (WGS) entry which is preliminary data.</text>
</comment>
<dbReference type="Proteomes" id="UP001372338">
    <property type="component" value="Unassembled WGS sequence"/>
</dbReference>
<feature type="domain" description="B box-type" evidence="5">
    <location>
        <begin position="43"/>
        <end position="87"/>
    </location>
</feature>
<dbReference type="PANTHER" id="PTHR31717">
    <property type="entry name" value="ZINC FINGER PROTEIN CONSTANS-LIKE 10"/>
    <property type="match status" value="1"/>
</dbReference>
<accession>A0AAN9I9G2</accession>
<evidence type="ECO:0000256" key="4">
    <source>
        <dbReference type="PROSITE-ProRule" id="PRU00024"/>
    </source>
</evidence>
<dbReference type="PANTHER" id="PTHR31717:SF137">
    <property type="entry name" value="B BOX-TYPE DOMAIN-CONTAINING PROTEIN"/>
    <property type="match status" value="1"/>
</dbReference>
<sequence length="277" mass="31059">MEKVCEFCTGLKPLIYCKADAAYLCLSCDAKVHFANALSSRHLRNLVCNSCRYRLAYVQCLGHKMLICRDCDQKLHQASIPHQKRVIRSFIGCPAAKDFAKLWGFELIELENNANQDKSVSFSCVSEDSNVVQVYGQPENQTGIPSMVSGSSSQQSQILNSDQERQTILQQIIDLKLLQLNAENNHSTKINELHETDLFSSALKKLDENFNQQAQSSQDLAINLLEKDNPVLELNSETLSSTFSQLDNLSSSSIIDLTVYGETFLTCKSPLRSNQVR</sequence>
<evidence type="ECO:0000259" key="5">
    <source>
        <dbReference type="PROSITE" id="PS50119"/>
    </source>
</evidence>
<dbReference type="InterPro" id="IPR000315">
    <property type="entry name" value="Znf_B-box"/>
</dbReference>
<keyword evidence="1" id="KW-0479">Metal-binding</keyword>
<keyword evidence="7" id="KW-1185">Reference proteome</keyword>
<evidence type="ECO:0000313" key="6">
    <source>
        <dbReference type="EMBL" id="KAK7269814.1"/>
    </source>
</evidence>
<organism evidence="6 7">
    <name type="scientific">Crotalaria pallida</name>
    <name type="common">Smooth rattlebox</name>
    <name type="synonym">Crotalaria striata</name>
    <dbReference type="NCBI Taxonomy" id="3830"/>
    <lineage>
        <taxon>Eukaryota</taxon>
        <taxon>Viridiplantae</taxon>
        <taxon>Streptophyta</taxon>
        <taxon>Embryophyta</taxon>
        <taxon>Tracheophyta</taxon>
        <taxon>Spermatophyta</taxon>
        <taxon>Magnoliopsida</taxon>
        <taxon>eudicotyledons</taxon>
        <taxon>Gunneridae</taxon>
        <taxon>Pentapetalae</taxon>
        <taxon>rosids</taxon>
        <taxon>fabids</taxon>
        <taxon>Fabales</taxon>
        <taxon>Fabaceae</taxon>
        <taxon>Papilionoideae</taxon>
        <taxon>50 kb inversion clade</taxon>
        <taxon>genistoids sensu lato</taxon>
        <taxon>core genistoids</taxon>
        <taxon>Crotalarieae</taxon>
        <taxon>Crotalaria</taxon>
    </lineage>
</organism>
<reference evidence="6 7" key="1">
    <citation type="submission" date="2024-01" db="EMBL/GenBank/DDBJ databases">
        <title>The genomes of 5 underutilized Papilionoideae crops provide insights into root nodulation and disease resistanc.</title>
        <authorList>
            <person name="Yuan L."/>
        </authorList>
    </citation>
    <scope>NUCLEOTIDE SEQUENCE [LARGE SCALE GENOMIC DNA]</scope>
    <source>
        <strain evidence="6">ZHUSHIDOU_FW_LH</strain>
        <tissue evidence="6">Leaf</tissue>
    </source>
</reference>